<keyword evidence="1" id="KW-0812">Transmembrane</keyword>
<dbReference type="CDD" id="cd07176">
    <property type="entry name" value="terB"/>
    <property type="match status" value="1"/>
</dbReference>
<feature type="domain" description="TerB-C" evidence="4">
    <location>
        <begin position="680"/>
        <end position="829"/>
    </location>
</feature>
<evidence type="ECO:0000259" key="3">
    <source>
        <dbReference type="Pfam" id="PF13208"/>
    </source>
</evidence>
<dbReference type="Gene3D" id="1.10.3680.10">
    <property type="entry name" value="TerB-like"/>
    <property type="match status" value="1"/>
</dbReference>
<dbReference type="Pfam" id="PF05099">
    <property type="entry name" value="TerB"/>
    <property type="match status" value="1"/>
</dbReference>
<evidence type="ECO:0000259" key="2">
    <source>
        <dbReference type="Pfam" id="PF05099"/>
    </source>
</evidence>
<feature type="transmembrane region" description="Helical" evidence="1">
    <location>
        <begin position="14"/>
        <end position="33"/>
    </location>
</feature>
<feature type="transmembrane region" description="Helical" evidence="1">
    <location>
        <begin position="39"/>
        <end position="57"/>
    </location>
</feature>
<evidence type="ECO:0000259" key="4">
    <source>
        <dbReference type="Pfam" id="PF15615"/>
    </source>
</evidence>
<dbReference type="InterPro" id="IPR029024">
    <property type="entry name" value="TerB-like"/>
</dbReference>
<evidence type="ECO:0000256" key="1">
    <source>
        <dbReference type="SAM" id="Phobius"/>
    </source>
</evidence>
<evidence type="ECO:0008006" key="7">
    <source>
        <dbReference type="Google" id="ProtNLM"/>
    </source>
</evidence>
<accession>A0A658K7V9</accession>
<gene>
    <name evidence="5" type="ORF">ALP66_05416</name>
</gene>
<evidence type="ECO:0000313" key="5">
    <source>
        <dbReference type="EMBL" id="RMS45007.1"/>
    </source>
</evidence>
<organism evidence="5 6">
    <name type="scientific">Pseudomonas amygdali pv. photiniae</name>
    <dbReference type="NCBI Taxonomy" id="251724"/>
    <lineage>
        <taxon>Bacteria</taxon>
        <taxon>Pseudomonadati</taxon>
        <taxon>Pseudomonadota</taxon>
        <taxon>Gammaproteobacteria</taxon>
        <taxon>Pseudomonadales</taxon>
        <taxon>Pseudomonadaceae</taxon>
        <taxon>Pseudomonas</taxon>
        <taxon>Pseudomonas amygdali</taxon>
    </lineage>
</organism>
<dbReference type="Pfam" id="PF13208">
    <property type="entry name" value="TerB_N"/>
    <property type="match status" value="1"/>
</dbReference>
<dbReference type="Pfam" id="PF15615">
    <property type="entry name" value="TerB_C"/>
    <property type="match status" value="1"/>
</dbReference>
<feature type="domain" description="TerB N-terminal" evidence="3">
    <location>
        <begin position="129"/>
        <end position="332"/>
    </location>
</feature>
<dbReference type="Proteomes" id="UP000270873">
    <property type="component" value="Unassembled WGS sequence"/>
</dbReference>
<keyword evidence="1" id="KW-1133">Transmembrane helix</keyword>
<protein>
    <recommendedName>
        <fullName evidence="7">Tellurite resistance protein TerB</fullName>
    </recommendedName>
</protein>
<dbReference type="SUPFAM" id="SSF158682">
    <property type="entry name" value="TerB-like"/>
    <property type="match status" value="1"/>
</dbReference>
<dbReference type="EMBL" id="RBSP01000641">
    <property type="protein sequence ID" value="RMS45007.1"/>
    <property type="molecule type" value="Genomic_DNA"/>
</dbReference>
<dbReference type="AlphaFoldDB" id="A0A658K7V9"/>
<name>A0A658K7V9_PSEA0</name>
<keyword evidence="1" id="KW-0472">Membrane</keyword>
<sequence length="831" mass="90021">MTLWIAVMARKRKGGSAGMGALFPLIILLGLLAQVPKPVWITLAVATAIGFICWLIFKPRKQEPSASGPRDQAILTTIADDEPLVSVSIGQSDSSDFQRVRLGSSTNQTYAIPKSVSKTTKARWLGLNEGVQVAGLHLPGGLIYLASNGEMFGYEEPSLIDTSLRVLKSPVDTSLRQMSYWPAYNDISPEARRGYLQWQADGRSDPGADVGYVFLFFYGLERRALVDAATIAEAHADVEVIQEEVRRLLGIYGGNNSFRGYATRFLAHLEMNEVAPRTYLRRPQEYEASPYELPMPVRIAIGQMAVDKVPLNSAWALAWALTDPNISRRTPVTRCGEKFGQLFEQEFDRRHPNGITLTNNKTRLKIAYRPASARLTIPAVKVGDLPDVSATSGTRNKLQALVDQCSTTLDPYSRYLGRNPDSPDSLEALLQLPITLWPAEAQAELELIRESVGTDTVCMSFGELAGRFKSAGALSRDKVIALARALEACNVGFEPDVLSGARTPKAEDTVALFGVLPSDGTLRADDGYNAAVVTLDLASAVAAADGDTSLEEVRLLTSHVDSWTHLEAGHRKRLNAHLALQLRQPPTLASLKKKLEPLGVQAKRKIAGFLSHLAHADGEVTPAEVKLLERVYKALSLDPNLVYSDLHSAASGTSTAQPGTSAEPASAPITTNKEVASGIGFALDMTKIAQLQRETAEVSALLAGVFADDNAAETTLATSKNSGTPRIPNNQQAEIAKVTGDVGEHAENAEVTHGASVYGLDVDHSALLRLLVSRKEWSRAELEDAASDLDLMLDGALEQINDMAFDRFDMPLCEGDDPIEINPEILNELAL</sequence>
<evidence type="ECO:0000313" key="6">
    <source>
        <dbReference type="Proteomes" id="UP000270873"/>
    </source>
</evidence>
<dbReference type="InterPro" id="IPR028932">
    <property type="entry name" value="TerB-C"/>
</dbReference>
<dbReference type="InterPro" id="IPR025266">
    <property type="entry name" value="TerB_N"/>
</dbReference>
<dbReference type="InterPro" id="IPR007791">
    <property type="entry name" value="DjlA_N"/>
</dbReference>
<proteinExistence type="predicted"/>
<comment type="caution">
    <text evidence="5">The sequence shown here is derived from an EMBL/GenBank/DDBJ whole genome shotgun (WGS) entry which is preliminary data.</text>
</comment>
<feature type="domain" description="Co-chaperone DjlA N-terminal" evidence="2">
    <location>
        <begin position="537"/>
        <end position="639"/>
    </location>
</feature>
<reference evidence="5 6" key="1">
    <citation type="submission" date="2018-08" db="EMBL/GenBank/DDBJ databases">
        <title>Recombination of ecologically and evolutionarily significant loci maintains genetic cohesion in the Pseudomonas syringae species complex.</title>
        <authorList>
            <person name="Dillon M."/>
            <person name="Thakur S."/>
            <person name="Almeida R.N.D."/>
            <person name="Weir B.S."/>
            <person name="Guttman D.S."/>
        </authorList>
    </citation>
    <scope>NUCLEOTIDE SEQUENCE [LARGE SCALE GENOMIC DNA]</scope>
    <source>
        <strain evidence="5 6">ICMP 7847</strain>
    </source>
</reference>